<comment type="caution">
    <text evidence="1">The sequence shown here is derived from an EMBL/GenBank/DDBJ whole genome shotgun (WGS) entry which is preliminary data.</text>
</comment>
<protein>
    <submittedName>
        <fullName evidence="1">Uncharacterized protein</fullName>
    </submittedName>
</protein>
<sequence length="37" mass="4418">MMENESAKNLVPKFFDDTANTYDKIALWCTLSKDKYW</sequence>
<dbReference type="EMBL" id="LAZR01005347">
    <property type="protein sequence ID" value="KKN00680.1"/>
    <property type="molecule type" value="Genomic_DNA"/>
</dbReference>
<reference evidence="1" key="1">
    <citation type="journal article" date="2015" name="Nature">
        <title>Complex archaea that bridge the gap between prokaryotes and eukaryotes.</title>
        <authorList>
            <person name="Spang A."/>
            <person name="Saw J.H."/>
            <person name="Jorgensen S.L."/>
            <person name="Zaremba-Niedzwiedzka K."/>
            <person name="Martijn J."/>
            <person name="Lind A.E."/>
            <person name="van Eijk R."/>
            <person name="Schleper C."/>
            <person name="Guy L."/>
            <person name="Ettema T.J."/>
        </authorList>
    </citation>
    <scope>NUCLEOTIDE SEQUENCE</scope>
</reference>
<evidence type="ECO:0000313" key="1">
    <source>
        <dbReference type="EMBL" id="KKN00680.1"/>
    </source>
</evidence>
<feature type="non-terminal residue" evidence="1">
    <location>
        <position position="37"/>
    </location>
</feature>
<gene>
    <name evidence="1" type="ORF">LCGC14_1135370</name>
</gene>
<accession>A0A0F9LZZ1</accession>
<name>A0A0F9LZZ1_9ZZZZ</name>
<organism evidence="1">
    <name type="scientific">marine sediment metagenome</name>
    <dbReference type="NCBI Taxonomy" id="412755"/>
    <lineage>
        <taxon>unclassified sequences</taxon>
        <taxon>metagenomes</taxon>
        <taxon>ecological metagenomes</taxon>
    </lineage>
</organism>
<dbReference type="AlphaFoldDB" id="A0A0F9LZZ1"/>
<proteinExistence type="predicted"/>